<keyword evidence="1" id="KW-0732">Signal</keyword>
<comment type="caution">
    <text evidence="2">The sequence shown here is derived from an EMBL/GenBank/DDBJ whole genome shotgun (WGS) entry which is preliminary data.</text>
</comment>
<protein>
    <recommendedName>
        <fullName evidence="4">Organic solvent tolerance-like N-terminal domain-containing protein</fullName>
    </recommendedName>
</protein>
<dbReference type="AlphaFoldDB" id="A0A2H3KQX9"/>
<reference evidence="2 3" key="1">
    <citation type="submission" date="2017-09" db="EMBL/GenBank/DDBJ databases">
        <title>Whole genomes of Flavobacteriaceae.</title>
        <authorList>
            <person name="Stine C."/>
            <person name="Li C."/>
            <person name="Tadesse D."/>
        </authorList>
    </citation>
    <scope>NUCLEOTIDE SEQUENCE [LARGE SCALE GENOMIC DNA]</scope>
    <source>
        <strain evidence="2 3">ATCC 35036</strain>
    </source>
</reference>
<dbReference type="EMBL" id="PCMW01000046">
    <property type="protein sequence ID" value="PDS24227.1"/>
    <property type="molecule type" value="Genomic_DNA"/>
</dbReference>
<evidence type="ECO:0000313" key="2">
    <source>
        <dbReference type="EMBL" id="PDS24227.1"/>
    </source>
</evidence>
<proteinExistence type="predicted"/>
<accession>A0A2H3KQX9</accession>
<sequence length="204" mass="23282">MKFKLHLYLLLLFAPLAFSQAVADSTTMYINGMVYIQKGSVLMVKELHINLQDASIEGEGILKLETQTKQTIKSNNATIAHLEVENKNKLEIEGQITFVNEIVYTKAIQIKSLERCGNPILKSAIAYEKAKYTEKKPLYFKNAKFKSSKPFDISCQNVLDWQVQPLLLFEPNQFIGFTQKITISFKNIIFKNNTLLPHLMPPLV</sequence>
<evidence type="ECO:0000313" key="3">
    <source>
        <dbReference type="Proteomes" id="UP000220828"/>
    </source>
</evidence>
<evidence type="ECO:0008006" key="4">
    <source>
        <dbReference type="Google" id="ProtNLM"/>
    </source>
</evidence>
<gene>
    <name evidence="2" type="ORF">B0A77_08815</name>
</gene>
<feature type="signal peptide" evidence="1">
    <location>
        <begin position="1"/>
        <end position="23"/>
    </location>
</feature>
<feature type="chain" id="PRO_5013554490" description="Organic solvent tolerance-like N-terminal domain-containing protein" evidence="1">
    <location>
        <begin position="24"/>
        <end position="204"/>
    </location>
</feature>
<dbReference type="RefSeq" id="WP_014085431.1">
    <property type="nucleotide sequence ID" value="NZ_CBCSFI010000007.1"/>
</dbReference>
<evidence type="ECO:0000256" key="1">
    <source>
        <dbReference type="SAM" id="SignalP"/>
    </source>
</evidence>
<dbReference type="Proteomes" id="UP000220828">
    <property type="component" value="Unassembled WGS sequence"/>
</dbReference>
<name>A0A2H3KQX9_9FLAO</name>
<organism evidence="2 3">
    <name type="scientific">Flavobacterium branchiophilum</name>
    <dbReference type="NCBI Taxonomy" id="55197"/>
    <lineage>
        <taxon>Bacteria</taxon>
        <taxon>Pseudomonadati</taxon>
        <taxon>Bacteroidota</taxon>
        <taxon>Flavobacteriia</taxon>
        <taxon>Flavobacteriales</taxon>
        <taxon>Flavobacteriaceae</taxon>
        <taxon>Flavobacterium</taxon>
    </lineage>
</organism>